<dbReference type="AlphaFoldDB" id="A0AAU1M0N7"/>
<reference evidence="2" key="1">
    <citation type="submission" date="2022-10" db="EMBL/GenBank/DDBJ databases">
        <title>The complete genomes of actinobacterial strains from the NBC collection.</title>
        <authorList>
            <person name="Joergensen T.S."/>
            <person name="Alvarez Arevalo M."/>
            <person name="Sterndorff E.B."/>
            <person name="Faurdal D."/>
            <person name="Vuksanovic O."/>
            <person name="Mourched A.-S."/>
            <person name="Charusanti P."/>
            <person name="Shaw S."/>
            <person name="Blin K."/>
            <person name="Weber T."/>
        </authorList>
    </citation>
    <scope>NUCLEOTIDE SEQUENCE</scope>
    <source>
        <strain evidence="2">NBC_00148</strain>
    </source>
</reference>
<sequence length="401" mass="41696">MTETTAPTNSRTAQGPWIRTWSAAPHAPLAALGPVPPLADTTVRHVVRISGGGRQVRIRFTNEYGTAPLTIGAARVGVATPEGIRPGSGRALTFAGRPAATVPAGAPLLSDPVDLPVPALSHLSVSLYLPEPVETCTGHAMGVQTCWTVPGNAVADPAGPGSATSLPLVALLSAVDVLPDGPARAVVVIGDSLADGVGSTPDSDRRWTDRLATRLAERGGPAVSVSHQGIGGNRVLNGGFGDSALARFDRDVLAAPGLSHVVLSEGMNDIALSFAPRDDEASAEFIGLFPGAPVTTDDLVAGYRQLIARAHGHGVRIYATTLAPWEGADLFSADGEKARQEVNDWIRTGGAFDAVLDFDAVWRDPVRPARIRDGFHADDHLHGTDAGYLALADSVDLSLFR</sequence>
<evidence type="ECO:0000313" key="2">
    <source>
        <dbReference type="EMBL" id="WTQ76967.1"/>
    </source>
</evidence>
<gene>
    <name evidence="2" type="ORF">OG222_29310</name>
</gene>
<evidence type="ECO:0000259" key="1">
    <source>
        <dbReference type="Pfam" id="PF13472"/>
    </source>
</evidence>
<organism evidence="2">
    <name type="scientific">Streptomyces sp. NBC_00148</name>
    <dbReference type="NCBI Taxonomy" id="2903626"/>
    <lineage>
        <taxon>Bacteria</taxon>
        <taxon>Bacillati</taxon>
        <taxon>Actinomycetota</taxon>
        <taxon>Actinomycetes</taxon>
        <taxon>Kitasatosporales</taxon>
        <taxon>Streptomycetaceae</taxon>
        <taxon>Streptomyces</taxon>
    </lineage>
</organism>
<keyword evidence="2" id="KW-0378">Hydrolase</keyword>
<dbReference type="GO" id="GO:0016787">
    <property type="term" value="F:hydrolase activity"/>
    <property type="evidence" value="ECO:0007669"/>
    <property type="project" value="UniProtKB-KW"/>
</dbReference>
<dbReference type="SUPFAM" id="SSF52266">
    <property type="entry name" value="SGNH hydrolase"/>
    <property type="match status" value="1"/>
</dbReference>
<dbReference type="InterPro" id="IPR053140">
    <property type="entry name" value="GDSL_Rv0518-like"/>
</dbReference>
<accession>A0AAU1M0N7</accession>
<dbReference type="CDD" id="cd01830">
    <property type="entry name" value="XynE_like"/>
    <property type="match status" value="1"/>
</dbReference>
<feature type="domain" description="SGNH hydrolase-type esterase" evidence="1">
    <location>
        <begin position="188"/>
        <end position="388"/>
    </location>
</feature>
<dbReference type="EMBL" id="CP108169">
    <property type="protein sequence ID" value="WTQ76967.1"/>
    <property type="molecule type" value="Genomic_DNA"/>
</dbReference>
<dbReference type="InterPro" id="IPR036514">
    <property type="entry name" value="SGNH_hydro_sf"/>
</dbReference>
<dbReference type="Gene3D" id="3.40.50.1110">
    <property type="entry name" value="SGNH hydrolase"/>
    <property type="match status" value="1"/>
</dbReference>
<dbReference type="PANTHER" id="PTHR43784">
    <property type="entry name" value="GDSL-LIKE LIPASE/ACYLHYDROLASE, PUTATIVE (AFU_ORTHOLOGUE AFUA_2G00820)-RELATED"/>
    <property type="match status" value="1"/>
</dbReference>
<dbReference type="Pfam" id="PF13472">
    <property type="entry name" value="Lipase_GDSL_2"/>
    <property type="match status" value="1"/>
</dbReference>
<proteinExistence type="predicted"/>
<dbReference type="PANTHER" id="PTHR43784:SF2">
    <property type="entry name" value="GDSL-LIKE LIPASE_ACYLHYDROLASE, PUTATIVE (AFU_ORTHOLOGUE AFUA_2G00820)-RELATED"/>
    <property type="match status" value="1"/>
</dbReference>
<dbReference type="InterPro" id="IPR013830">
    <property type="entry name" value="SGNH_hydro"/>
</dbReference>
<protein>
    <submittedName>
        <fullName evidence="2">SGNH/GDSL hydrolase family protein</fullName>
    </submittedName>
</protein>
<name>A0AAU1M0N7_9ACTN</name>